<evidence type="ECO:0000313" key="7">
    <source>
        <dbReference type="Proteomes" id="UP000480303"/>
    </source>
</evidence>
<dbReference type="PRINTS" id="PR00084">
    <property type="entry name" value="MTLDHDRGNASE"/>
</dbReference>
<dbReference type="GO" id="GO:0005829">
    <property type="term" value="C:cytosol"/>
    <property type="evidence" value="ECO:0007669"/>
    <property type="project" value="TreeGrafter"/>
</dbReference>
<dbReference type="InterPro" id="IPR000669">
    <property type="entry name" value="Mannitol_DH"/>
</dbReference>
<dbReference type="AlphaFoldDB" id="A0A6A0BAP7"/>
<dbReference type="EMBL" id="BLLI01000001">
    <property type="protein sequence ID" value="GFH41528.1"/>
    <property type="molecule type" value="Genomic_DNA"/>
</dbReference>
<evidence type="ECO:0000256" key="3">
    <source>
        <dbReference type="ARBA" id="ARBA00048615"/>
    </source>
</evidence>
<comment type="caution">
    <text evidence="6">The sequence shown here is derived from an EMBL/GenBank/DDBJ whole genome shotgun (WGS) entry which is preliminary data.</text>
</comment>
<feature type="domain" description="Mannitol dehydrogenase N-terminal" evidence="4">
    <location>
        <begin position="18"/>
        <end position="253"/>
    </location>
</feature>
<keyword evidence="1" id="KW-0560">Oxidoreductase</keyword>
<dbReference type="PANTHER" id="PTHR30524">
    <property type="entry name" value="MANNITOL-1-PHOSPHATE 5-DEHYDROGENASE"/>
    <property type="match status" value="1"/>
</dbReference>
<dbReference type="RefSeq" id="WP_172207088.1">
    <property type="nucleotide sequence ID" value="NZ_BLLI01000001.1"/>
</dbReference>
<gene>
    <name evidence="6" type="ORF">Hs30E_00790</name>
</gene>
<dbReference type="PANTHER" id="PTHR30524:SF0">
    <property type="entry name" value="ALTRONATE OXIDOREDUCTASE-RELATED"/>
    <property type="match status" value="1"/>
</dbReference>
<evidence type="ECO:0000259" key="5">
    <source>
        <dbReference type="Pfam" id="PF08125"/>
    </source>
</evidence>
<dbReference type="NCBIfam" id="NF002969">
    <property type="entry name" value="PRK03643.1"/>
    <property type="match status" value="1"/>
</dbReference>
<sequence>MTLLTKKIVPNLECQPERVIQFGEGNFMRAFVDWQLQQMNQQGLFNGSSVVVQPIEQGLKDLLDAQDDLYTVALQGLQNGEVIDSVEIMTSVSRVINPYTQWQAYKELASQDDLEIIVSNTTEAGIAYHKEDSLAAMPPKSFPAKLTVLLHERYKLGKKGFIIIPCELIDRNGDKLKEIVLQYATDWALGHDFVTWLETQNTFCCSLVDRIVPGFPRDTAQDFYDKLGYEDKVLVTAEPFMVWVIEGPQTIMTAFPLQKAGLNVIVTEDMTPYRERKVHLLNGPHTAMSILARLAGLDTVEAVMKDLDFRKYVDGLFTDELIPMIDLPISELVVFAEQVKERFLNPFANHQLSAIALNTVSKFVARLLPVFNQYVDTKNALPKHMTAALAALILSYRGDKIVPQDDENIIATFNKAWEDPETVVVTILGNVDLWGQDLTAISDLVAQVKKDIALLETAGARVLIKKC</sequence>
<dbReference type="Proteomes" id="UP000480303">
    <property type="component" value="Unassembled WGS sequence"/>
</dbReference>
<dbReference type="InterPro" id="IPR013118">
    <property type="entry name" value="Mannitol_DH_C"/>
</dbReference>
<dbReference type="InterPro" id="IPR013328">
    <property type="entry name" value="6PGD_dom2"/>
</dbReference>
<dbReference type="GO" id="GO:0019592">
    <property type="term" value="P:mannitol catabolic process"/>
    <property type="evidence" value="ECO:0007669"/>
    <property type="project" value="TreeGrafter"/>
</dbReference>
<evidence type="ECO:0000256" key="2">
    <source>
        <dbReference type="ARBA" id="ARBA00023027"/>
    </source>
</evidence>
<dbReference type="InterPro" id="IPR008927">
    <property type="entry name" value="6-PGluconate_DH-like_C_sf"/>
</dbReference>
<feature type="domain" description="Mannitol dehydrogenase C-terminal" evidence="5">
    <location>
        <begin position="269"/>
        <end position="452"/>
    </location>
</feature>
<dbReference type="SUPFAM" id="SSF48179">
    <property type="entry name" value="6-phosphogluconate dehydrogenase C-terminal domain-like"/>
    <property type="match status" value="1"/>
</dbReference>
<dbReference type="GO" id="GO:0008926">
    <property type="term" value="F:mannitol-1-phosphate 5-dehydrogenase activity"/>
    <property type="evidence" value="ECO:0007669"/>
    <property type="project" value="UniProtKB-EC"/>
</dbReference>
<name>A0A6A0BAP7_9LACT</name>
<evidence type="ECO:0000259" key="4">
    <source>
        <dbReference type="Pfam" id="PF01232"/>
    </source>
</evidence>
<dbReference type="Pfam" id="PF08125">
    <property type="entry name" value="Mannitol_dh_C"/>
    <property type="match status" value="1"/>
</dbReference>
<dbReference type="InterPro" id="IPR036291">
    <property type="entry name" value="NAD(P)-bd_dom_sf"/>
</dbReference>
<comment type="catalytic activity">
    <reaction evidence="3">
        <text>D-mannitol 1-phosphate + NAD(+) = beta-D-fructose 6-phosphate + NADH + H(+)</text>
        <dbReference type="Rhea" id="RHEA:19661"/>
        <dbReference type="ChEBI" id="CHEBI:15378"/>
        <dbReference type="ChEBI" id="CHEBI:57540"/>
        <dbReference type="ChEBI" id="CHEBI:57634"/>
        <dbReference type="ChEBI" id="CHEBI:57945"/>
        <dbReference type="ChEBI" id="CHEBI:61381"/>
        <dbReference type="EC" id="1.1.1.17"/>
    </reaction>
</comment>
<dbReference type="Pfam" id="PF01232">
    <property type="entry name" value="Mannitol_dh"/>
    <property type="match status" value="1"/>
</dbReference>
<evidence type="ECO:0000256" key="1">
    <source>
        <dbReference type="ARBA" id="ARBA00023002"/>
    </source>
</evidence>
<evidence type="ECO:0000313" key="6">
    <source>
        <dbReference type="EMBL" id="GFH41528.1"/>
    </source>
</evidence>
<proteinExistence type="predicted"/>
<protein>
    <submittedName>
        <fullName evidence="6">Mannitol dehydrogenase</fullName>
    </submittedName>
</protein>
<organism evidence="6 7">
    <name type="scientific">Pseudolactococcus hodotermopsidis</name>
    <dbReference type="NCBI Taxonomy" id="2709157"/>
    <lineage>
        <taxon>Bacteria</taxon>
        <taxon>Bacillati</taxon>
        <taxon>Bacillota</taxon>
        <taxon>Bacilli</taxon>
        <taxon>Lactobacillales</taxon>
        <taxon>Streptococcaceae</taxon>
        <taxon>Pseudolactococcus</taxon>
    </lineage>
</organism>
<keyword evidence="7" id="KW-1185">Reference proteome</keyword>
<dbReference type="InterPro" id="IPR013131">
    <property type="entry name" value="Mannitol_DH_N"/>
</dbReference>
<reference evidence="6 7" key="1">
    <citation type="submission" date="2020-02" db="EMBL/GenBank/DDBJ databases">
        <title>Draft genome sequence of Lactococcus sp. Hs30E4-3.</title>
        <authorList>
            <person name="Noda S."/>
            <person name="Yuki M."/>
            <person name="Ohkuma M."/>
        </authorList>
    </citation>
    <scope>NUCLEOTIDE SEQUENCE [LARGE SCALE GENOMIC DNA]</scope>
    <source>
        <strain evidence="6 7">Hs30E4-3</strain>
    </source>
</reference>
<dbReference type="SUPFAM" id="SSF51735">
    <property type="entry name" value="NAD(P)-binding Rossmann-fold domains"/>
    <property type="match status" value="1"/>
</dbReference>
<accession>A0A6A0BAP7</accession>
<dbReference type="Gene3D" id="3.40.50.720">
    <property type="entry name" value="NAD(P)-binding Rossmann-like Domain"/>
    <property type="match status" value="1"/>
</dbReference>
<dbReference type="Gene3D" id="1.10.1040.10">
    <property type="entry name" value="N-(1-d-carboxylethyl)-l-norvaline Dehydrogenase, domain 2"/>
    <property type="match status" value="1"/>
</dbReference>
<keyword evidence="2" id="KW-0520">NAD</keyword>